<dbReference type="EMBL" id="SDEE01000496">
    <property type="protein sequence ID" value="RXW15909.1"/>
    <property type="molecule type" value="Genomic_DNA"/>
</dbReference>
<gene>
    <name evidence="7" type="ORF">EST38_g9949</name>
</gene>
<dbReference type="InterPro" id="IPR002893">
    <property type="entry name" value="Znf_MYND"/>
</dbReference>
<organism evidence="7 8">
    <name type="scientific">Candolleomyces aberdarensis</name>
    <dbReference type="NCBI Taxonomy" id="2316362"/>
    <lineage>
        <taxon>Eukaryota</taxon>
        <taxon>Fungi</taxon>
        <taxon>Dikarya</taxon>
        <taxon>Basidiomycota</taxon>
        <taxon>Agaricomycotina</taxon>
        <taxon>Agaricomycetes</taxon>
        <taxon>Agaricomycetidae</taxon>
        <taxon>Agaricales</taxon>
        <taxon>Agaricineae</taxon>
        <taxon>Psathyrellaceae</taxon>
        <taxon>Candolleomyces</taxon>
    </lineage>
</organism>
<protein>
    <recommendedName>
        <fullName evidence="6">MYND-type domain-containing protein</fullName>
    </recommendedName>
</protein>
<feature type="region of interest" description="Disordered" evidence="5">
    <location>
        <begin position="568"/>
        <end position="632"/>
    </location>
</feature>
<sequence>MDDRTMPNVILESIKRMGQDLDKDSIVLEALQNIEWNRGPAKGARTKMVIAFLELASDQNGSLEGTSMGVVLGSCLSLCSRFPVLIFTEAFDTRSSSQTDLWHLMSTLVRMTDFPSQHFPQVEYPLKKVLSLASSVVGRLLQAGRQLFETPANLRLLAIVVLRLWSWGGGITETSRLASVPWKPTGEMGTELMLNILTDADIRTHFFKYCSSEGLAGWETLASWAIGRATILRHSNDHTLFDIYKITLIFQVLIQECGEFSSLVDISKPLRLLSKAVTKDSPITRDHAAASSTLMAAVYDTTLEPLWGKELRRKLTSLLSSGLLSPLRIVVNHTNPNLDNDDVRSSWSLFVRLVELIQYPQCICALSKATEALSQVPPLSIHPAWKTFVGITRTFNEGYAKMLEDNSYGLCDNLQCTKTRAKVKRCSKCQQAFYCSERCRLEDWLSAHAQDCKEYREGALPKNKTSLRRRCFLAYGLSRMLAEGIVFAPTSNPRLTELQQDTECVQLYRLDTIPSPWINYNVNSILRSKKPQKASRAFTEMLILAKNRNDLKLAALYFEDDIKKDKKKESDSCKNDEVSDKAPETEEGSDPCEDDEGSDKALETKEGSDSRKDGEEPDKAPETEDGSDSDEEYELVKSPAYLFCLFQRSTNPLNSRRAFIPIKATETGDLGLLIIAEATPCTPVTVLHI</sequence>
<evidence type="ECO:0000259" key="6">
    <source>
        <dbReference type="PROSITE" id="PS50865"/>
    </source>
</evidence>
<feature type="compositionally biased region" description="Basic and acidic residues" evidence="5">
    <location>
        <begin position="568"/>
        <end position="584"/>
    </location>
</feature>
<keyword evidence="3" id="KW-0862">Zinc</keyword>
<evidence type="ECO:0000256" key="2">
    <source>
        <dbReference type="ARBA" id="ARBA00022771"/>
    </source>
</evidence>
<feature type="compositionally biased region" description="Basic and acidic residues" evidence="5">
    <location>
        <begin position="598"/>
        <end position="622"/>
    </location>
</feature>
<feature type="compositionally biased region" description="Acidic residues" evidence="5">
    <location>
        <begin position="585"/>
        <end position="597"/>
    </location>
</feature>
<proteinExistence type="predicted"/>
<comment type="caution">
    <text evidence="7">The sequence shown here is derived from an EMBL/GenBank/DDBJ whole genome shotgun (WGS) entry which is preliminary data.</text>
</comment>
<evidence type="ECO:0000256" key="1">
    <source>
        <dbReference type="ARBA" id="ARBA00022723"/>
    </source>
</evidence>
<evidence type="ECO:0000256" key="4">
    <source>
        <dbReference type="PROSITE-ProRule" id="PRU00134"/>
    </source>
</evidence>
<dbReference type="GO" id="GO:0008270">
    <property type="term" value="F:zinc ion binding"/>
    <property type="evidence" value="ECO:0007669"/>
    <property type="project" value="UniProtKB-KW"/>
</dbReference>
<name>A0A4Q2D9C5_9AGAR</name>
<feature type="domain" description="MYND-type" evidence="6">
    <location>
        <begin position="413"/>
        <end position="452"/>
    </location>
</feature>
<evidence type="ECO:0000313" key="8">
    <source>
        <dbReference type="Proteomes" id="UP000290288"/>
    </source>
</evidence>
<evidence type="ECO:0000256" key="5">
    <source>
        <dbReference type="SAM" id="MobiDB-lite"/>
    </source>
</evidence>
<evidence type="ECO:0000256" key="3">
    <source>
        <dbReference type="ARBA" id="ARBA00022833"/>
    </source>
</evidence>
<evidence type="ECO:0000313" key="7">
    <source>
        <dbReference type="EMBL" id="RXW15909.1"/>
    </source>
</evidence>
<keyword evidence="1" id="KW-0479">Metal-binding</keyword>
<reference evidence="7 8" key="1">
    <citation type="submission" date="2019-01" db="EMBL/GenBank/DDBJ databases">
        <title>Draft genome sequence of Psathyrella aberdarensis IHI B618.</title>
        <authorList>
            <person name="Buettner E."/>
            <person name="Kellner H."/>
        </authorList>
    </citation>
    <scope>NUCLEOTIDE SEQUENCE [LARGE SCALE GENOMIC DNA]</scope>
    <source>
        <strain evidence="7 8">IHI B618</strain>
    </source>
</reference>
<accession>A0A4Q2D9C5</accession>
<keyword evidence="2 4" id="KW-0863">Zinc-finger</keyword>
<dbReference type="SUPFAM" id="SSF144232">
    <property type="entry name" value="HIT/MYND zinc finger-like"/>
    <property type="match status" value="1"/>
</dbReference>
<dbReference type="PROSITE" id="PS50865">
    <property type="entry name" value="ZF_MYND_2"/>
    <property type="match status" value="1"/>
</dbReference>
<dbReference type="Proteomes" id="UP000290288">
    <property type="component" value="Unassembled WGS sequence"/>
</dbReference>
<dbReference type="Gene3D" id="6.10.140.2220">
    <property type="match status" value="1"/>
</dbReference>
<dbReference type="OrthoDB" id="3064659at2759"/>
<feature type="compositionally biased region" description="Acidic residues" evidence="5">
    <location>
        <begin position="623"/>
        <end position="632"/>
    </location>
</feature>
<dbReference type="AlphaFoldDB" id="A0A4Q2D9C5"/>
<dbReference type="Pfam" id="PF01753">
    <property type="entry name" value="zf-MYND"/>
    <property type="match status" value="1"/>
</dbReference>
<keyword evidence="8" id="KW-1185">Reference proteome</keyword>